<dbReference type="EMBL" id="CP004353">
    <property type="protein sequence ID" value="AHI22600.1"/>
    <property type="molecule type" value="Genomic_DNA"/>
</dbReference>
<name>W5Y130_9CORY</name>
<dbReference type="PATRIC" id="fig|1224164.3.peg.1218"/>
<dbReference type="AlphaFoldDB" id="W5Y130"/>
<keyword evidence="1" id="KW-1133">Transmembrane helix</keyword>
<evidence type="ECO:0000313" key="2">
    <source>
        <dbReference type="EMBL" id="AHI22600.1"/>
    </source>
</evidence>
<dbReference type="STRING" id="1224164.B843_06075"/>
<sequence>MPDLRHAAKVVGGSAQKTAKSVTKTWRWVMRVTMALLLGLVVGAATVMFGVVPKATLFQTAETTSDTKVIQAVEREEQVVLLSLGIQGLKSDRKQLESLGFSFPFTDRTVYLQYSYRAKLGINGKDVKVEQAGDNKYKVTIPKFIFIGHLDEHFEPAIENNSALSWLTSKKDPSEMINEILNEDEINARLDENNQALKDQANSFYSGIIHGVEPSAEIEFAYR</sequence>
<accession>W5Y130</accession>
<reference evidence="2 3" key="1">
    <citation type="submission" date="2013-02" db="EMBL/GenBank/DDBJ databases">
        <title>The complete genome sequence of Corynebacterium vitaeruminis DSM 20294.</title>
        <authorList>
            <person name="Ruckert C."/>
            <person name="Albersmeier A."/>
            <person name="Kalinowski J."/>
        </authorList>
    </citation>
    <scope>NUCLEOTIDE SEQUENCE [LARGE SCALE GENOMIC DNA]</scope>
    <source>
        <strain evidence="3">ATCC 10234</strain>
    </source>
</reference>
<organism evidence="2 3">
    <name type="scientific">Corynebacterium vitaeruminis DSM 20294</name>
    <dbReference type="NCBI Taxonomy" id="1224164"/>
    <lineage>
        <taxon>Bacteria</taxon>
        <taxon>Bacillati</taxon>
        <taxon>Actinomycetota</taxon>
        <taxon>Actinomycetes</taxon>
        <taxon>Mycobacteriales</taxon>
        <taxon>Corynebacteriaceae</taxon>
        <taxon>Corynebacterium</taxon>
    </lineage>
</organism>
<dbReference type="HOGENOM" id="CLU_107924_1_0_11"/>
<protein>
    <submittedName>
        <fullName evidence="2">Uncharacterized protein</fullName>
    </submittedName>
</protein>
<dbReference type="eggNOG" id="ENOG50318ZT">
    <property type="taxonomic scope" value="Bacteria"/>
</dbReference>
<dbReference type="KEGG" id="cvt:B843_06075"/>
<keyword evidence="1" id="KW-0812">Transmembrane</keyword>
<keyword evidence="1" id="KW-0472">Membrane</keyword>
<keyword evidence="3" id="KW-1185">Reference proteome</keyword>
<gene>
    <name evidence="2" type="ORF">B843_06075</name>
</gene>
<dbReference type="RefSeq" id="WP_025252631.1">
    <property type="nucleotide sequence ID" value="NZ_CP004353.1"/>
</dbReference>
<feature type="transmembrane region" description="Helical" evidence="1">
    <location>
        <begin position="28"/>
        <end position="52"/>
    </location>
</feature>
<evidence type="ECO:0000313" key="3">
    <source>
        <dbReference type="Proteomes" id="UP000019222"/>
    </source>
</evidence>
<proteinExistence type="predicted"/>
<evidence type="ECO:0000256" key="1">
    <source>
        <dbReference type="SAM" id="Phobius"/>
    </source>
</evidence>
<dbReference type="Proteomes" id="UP000019222">
    <property type="component" value="Chromosome"/>
</dbReference>